<dbReference type="EMBL" id="AZIL01000033">
    <property type="protein sequence ID" value="EWM30481.1"/>
    <property type="molecule type" value="Genomic_DNA"/>
</dbReference>
<reference evidence="1 2" key="1">
    <citation type="journal article" date="2014" name="Mol. Plant">
        <title>Chromosome Scale Genome Assembly and Transcriptome Profiling of Nannochloropsis gaditana in Nitrogen Depletion.</title>
        <authorList>
            <person name="Corteggiani Carpinelli E."/>
            <person name="Telatin A."/>
            <person name="Vitulo N."/>
            <person name="Forcato C."/>
            <person name="D'Angelo M."/>
            <person name="Schiavon R."/>
            <person name="Vezzi A."/>
            <person name="Giacometti G.M."/>
            <person name="Morosinotto T."/>
            <person name="Valle G."/>
        </authorList>
    </citation>
    <scope>NUCLEOTIDE SEQUENCE [LARGE SCALE GENOMIC DNA]</scope>
    <source>
        <strain evidence="1 2">B-31</strain>
    </source>
</reference>
<name>W7UCK2_9STRA</name>
<dbReference type="Proteomes" id="UP000019335">
    <property type="component" value="Chromosome 1"/>
</dbReference>
<keyword evidence="2" id="KW-1185">Reference proteome</keyword>
<evidence type="ECO:0000313" key="2">
    <source>
        <dbReference type="Proteomes" id="UP000019335"/>
    </source>
</evidence>
<sequence length="172" mass="18924">MEKSCRDSEKDSTGDEKEEGVNICTLLLPLLVLGLGRTTLSMSLLRRLGWTFELACLLLVQNVTRASNGKGREQSAPQDDLVSADQRSTQSRLSLTSLMCPISASVEHFPQTMGFPVPLAFLPSSESFPSVTAATACSSLKGNKMELWVNFNNYQLFELSIRRGRMSQGMTL</sequence>
<comment type="caution">
    <text evidence="1">The sequence shown here is derived from an EMBL/GenBank/DDBJ whole genome shotgun (WGS) entry which is preliminary data.</text>
</comment>
<evidence type="ECO:0000313" key="1">
    <source>
        <dbReference type="EMBL" id="EWM30481.1"/>
    </source>
</evidence>
<proteinExistence type="predicted"/>
<dbReference type="AlphaFoldDB" id="W7UCK2"/>
<organism evidence="1 2">
    <name type="scientific">Nannochloropsis gaditana</name>
    <dbReference type="NCBI Taxonomy" id="72520"/>
    <lineage>
        <taxon>Eukaryota</taxon>
        <taxon>Sar</taxon>
        <taxon>Stramenopiles</taxon>
        <taxon>Ochrophyta</taxon>
        <taxon>Eustigmatophyceae</taxon>
        <taxon>Eustigmatales</taxon>
        <taxon>Monodopsidaceae</taxon>
        <taxon>Nannochloropsis</taxon>
    </lineage>
</organism>
<protein>
    <submittedName>
        <fullName evidence="1">Uncharacterized protein</fullName>
    </submittedName>
</protein>
<gene>
    <name evidence="1" type="ORF">Naga_100013g74</name>
</gene>
<accession>W7UCK2</accession>